<gene>
    <name evidence="2" type="ORF">IRI77_13545</name>
</gene>
<feature type="signal peptide" evidence="1">
    <location>
        <begin position="1"/>
        <end position="19"/>
    </location>
</feature>
<keyword evidence="3" id="KW-1185">Reference proteome</keyword>
<evidence type="ECO:0000313" key="2">
    <source>
        <dbReference type="EMBL" id="QOY90924.1"/>
    </source>
</evidence>
<dbReference type="AlphaFoldDB" id="A0A7S7SMZ0"/>
<dbReference type="KEGG" id="pfer:IRI77_13545"/>
<organism evidence="2 3">
    <name type="scientific">Paludibaculum fermentans</name>
    <dbReference type="NCBI Taxonomy" id="1473598"/>
    <lineage>
        <taxon>Bacteria</taxon>
        <taxon>Pseudomonadati</taxon>
        <taxon>Acidobacteriota</taxon>
        <taxon>Terriglobia</taxon>
        <taxon>Bryobacterales</taxon>
        <taxon>Bryobacteraceae</taxon>
        <taxon>Paludibaculum</taxon>
    </lineage>
</organism>
<dbReference type="RefSeq" id="WP_194452581.1">
    <property type="nucleotide sequence ID" value="NZ_CP063849.1"/>
</dbReference>
<dbReference type="EMBL" id="CP063849">
    <property type="protein sequence ID" value="QOY90924.1"/>
    <property type="molecule type" value="Genomic_DNA"/>
</dbReference>
<evidence type="ECO:0008006" key="4">
    <source>
        <dbReference type="Google" id="ProtNLM"/>
    </source>
</evidence>
<name>A0A7S7SMZ0_PALFE</name>
<evidence type="ECO:0000256" key="1">
    <source>
        <dbReference type="SAM" id="SignalP"/>
    </source>
</evidence>
<accession>A0A7S7SMZ0</accession>
<sequence length="123" mass="13044">MRLLLLQLLLVSTAVVASAQDRVSLSGKWQVHLNVAGNESDQTCTLTQEGSDLTGTCDSDQATGKLAGKVADKTVAWTFKSEYNGAPLTIKYKGTLDGTSKITGSVLVEEYSVEGEFTATLAK</sequence>
<dbReference type="Proteomes" id="UP000593892">
    <property type="component" value="Chromosome"/>
</dbReference>
<feature type="chain" id="PRO_5032688457" description="Lipocalin-like domain-containing protein" evidence="1">
    <location>
        <begin position="20"/>
        <end position="123"/>
    </location>
</feature>
<keyword evidence="1" id="KW-0732">Signal</keyword>
<proteinExistence type="predicted"/>
<reference evidence="2 3" key="1">
    <citation type="submission" date="2020-10" db="EMBL/GenBank/DDBJ databases">
        <title>Complete genome sequence of Paludibaculum fermentans P105T, a facultatively anaerobic acidobacterium capable of dissimilatory Fe(III) reduction.</title>
        <authorList>
            <person name="Dedysh S.N."/>
            <person name="Beletsky A.V."/>
            <person name="Kulichevskaya I.S."/>
            <person name="Mardanov A.V."/>
            <person name="Ravin N.V."/>
        </authorList>
    </citation>
    <scope>NUCLEOTIDE SEQUENCE [LARGE SCALE GENOMIC DNA]</scope>
    <source>
        <strain evidence="2 3">P105</strain>
    </source>
</reference>
<evidence type="ECO:0000313" key="3">
    <source>
        <dbReference type="Proteomes" id="UP000593892"/>
    </source>
</evidence>
<protein>
    <recommendedName>
        <fullName evidence="4">Lipocalin-like domain-containing protein</fullName>
    </recommendedName>
</protein>